<reference evidence="1" key="1">
    <citation type="submission" date="2017-03" db="EMBL/GenBank/DDBJ databases">
        <title>The mitochondrial genome of the carnivorous plant Utricularia reniformis (Lentibulariaceae): structure, comparative analysis and evolutionary landmarks.</title>
        <authorList>
            <person name="Silva S.R."/>
            <person name="Alvarenga D.O."/>
            <person name="Michael T.P."/>
            <person name="Miranda V.F.O."/>
            <person name="Varani A.M."/>
        </authorList>
    </citation>
    <scope>NUCLEOTIDE SEQUENCE</scope>
</reference>
<proteinExistence type="predicted"/>
<accession>A0A1Y0AZ38</accession>
<name>A0A1Y0AZ38_9LAMI</name>
<geneLocation type="mitochondrion" evidence="1"/>
<protein>
    <submittedName>
        <fullName evidence="1">Uncharacterized protein</fullName>
    </submittedName>
</protein>
<dbReference type="AlphaFoldDB" id="A0A1Y0AZ38"/>
<sequence>MTWKTSYGNYHESIIYFAIRLTEVILTDLLSDESWLKQMEMSYRIHEIDDEKSLIQLANSEKEARGYGFM</sequence>
<organism evidence="1">
    <name type="scientific">Utricularia reniformis</name>
    <dbReference type="NCBI Taxonomy" id="192314"/>
    <lineage>
        <taxon>Eukaryota</taxon>
        <taxon>Viridiplantae</taxon>
        <taxon>Streptophyta</taxon>
        <taxon>Embryophyta</taxon>
        <taxon>Tracheophyta</taxon>
        <taxon>Spermatophyta</taxon>
        <taxon>Magnoliopsida</taxon>
        <taxon>eudicotyledons</taxon>
        <taxon>Gunneridae</taxon>
        <taxon>Pentapetalae</taxon>
        <taxon>asterids</taxon>
        <taxon>lamiids</taxon>
        <taxon>Lamiales</taxon>
        <taxon>Lentibulariaceae</taxon>
        <taxon>Utricularia</taxon>
    </lineage>
</organism>
<keyword evidence="1" id="KW-0496">Mitochondrion</keyword>
<dbReference type="EMBL" id="KY774314">
    <property type="protein sequence ID" value="ART30432.1"/>
    <property type="molecule type" value="Genomic_DNA"/>
</dbReference>
<gene>
    <name evidence="1" type="ORF">AEK19_MT2113</name>
</gene>
<evidence type="ECO:0000313" key="1">
    <source>
        <dbReference type="EMBL" id="ART30432.1"/>
    </source>
</evidence>